<proteinExistence type="predicted"/>
<gene>
    <name evidence="2" type="ORF">ICI42_13640</name>
</gene>
<dbReference type="EMBL" id="JACVVX010000004">
    <property type="protein sequence ID" value="MBD0415700.1"/>
    <property type="molecule type" value="Genomic_DNA"/>
</dbReference>
<dbReference type="Proteomes" id="UP000643405">
    <property type="component" value="Unassembled WGS sequence"/>
</dbReference>
<feature type="signal peptide" evidence="1">
    <location>
        <begin position="1"/>
        <end position="20"/>
    </location>
</feature>
<organism evidence="2 3">
    <name type="scientific">Oryzicola mucosus</name>
    <dbReference type="NCBI Taxonomy" id="2767425"/>
    <lineage>
        <taxon>Bacteria</taxon>
        <taxon>Pseudomonadati</taxon>
        <taxon>Pseudomonadota</taxon>
        <taxon>Alphaproteobacteria</taxon>
        <taxon>Hyphomicrobiales</taxon>
        <taxon>Phyllobacteriaceae</taxon>
        <taxon>Oryzicola</taxon>
    </lineage>
</organism>
<evidence type="ECO:0000313" key="3">
    <source>
        <dbReference type="Proteomes" id="UP000643405"/>
    </source>
</evidence>
<dbReference type="RefSeq" id="WP_188165143.1">
    <property type="nucleotide sequence ID" value="NZ_JACVVX010000004.1"/>
</dbReference>
<protein>
    <recommendedName>
        <fullName evidence="4">DUF1344 domain-containing protein</fullName>
    </recommendedName>
</protein>
<keyword evidence="3" id="KW-1185">Reference proteome</keyword>
<feature type="chain" id="PRO_5035171825" description="DUF1344 domain-containing protein" evidence="1">
    <location>
        <begin position="21"/>
        <end position="81"/>
    </location>
</feature>
<evidence type="ECO:0000313" key="2">
    <source>
        <dbReference type="EMBL" id="MBD0415700.1"/>
    </source>
</evidence>
<evidence type="ECO:0008006" key="4">
    <source>
        <dbReference type="Google" id="ProtNLM"/>
    </source>
</evidence>
<name>A0A8J6Q460_9HYPH</name>
<keyword evidence="1" id="KW-0732">Signal</keyword>
<accession>A0A8J6Q460</accession>
<evidence type="ECO:0000256" key="1">
    <source>
        <dbReference type="SAM" id="SignalP"/>
    </source>
</evidence>
<dbReference type="AlphaFoldDB" id="A0A8J6Q460"/>
<reference evidence="2" key="1">
    <citation type="submission" date="2020-09" db="EMBL/GenBank/DDBJ databases">
        <title>Genome seq and assembly of Tianweitania sp.</title>
        <authorList>
            <person name="Chhetri G."/>
        </authorList>
    </citation>
    <scope>NUCLEOTIDE SEQUENCE</scope>
    <source>
        <strain evidence="2">Rool2</strain>
    </source>
</reference>
<comment type="caution">
    <text evidence="2">The sequence shown here is derived from an EMBL/GenBank/DDBJ whole genome shotgun (WGS) entry which is preliminary data.</text>
</comment>
<sequence length="81" mass="8084">MKKIAIAVAAVALFAGAANAASSVSGTVSAYNAEARVITFDNGKSVSVPLDVAIPASLQVGGQASIAFDSEGDRVNAVFTR</sequence>